<keyword evidence="3" id="KW-1185">Reference proteome</keyword>
<keyword evidence="2" id="KW-0675">Receptor</keyword>
<dbReference type="EMBL" id="OBEI01000002">
    <property type="protein sequence ID" value="SNZ06258.1"/>
    <property type="molecule type" value="Genomic_DNA"/>
</dbReference>
<accession>A0A285NAB0</accession>
<name>A0A285NAB0_9AQUI</name>
<dbReference type="SUPFAM" id="SSF55785">
    <property type="entry name" value="PYP-like sensor domain (PAS domain)"/>
    <property type="match status" value="1"/>
</dbReference>
<dbReference type="AlphaFoldDB" id="A0A285NAB0"/>
<dbReference type="Proteomes" id="UP000219036">
    <property type="component" value="Unassembled WGS sequence"/>
</dbReference>
<dbReference type="Gene3D" id="1.10.287.950">
    <property type="entry name" value="Methyl-accepting chemotaxis protein"/>
    <property type="match status" value="1"/>
</dbReference>
<reference evidence="3" key="1">
    <citation type="submission" date="2017-09" db="EMBL/GenBank/DDBJ databases">
        <authorList>
            <person name="Varghese N."/>
            <person name="Submissions S."/>
        </authorList>
    </citation>
    <scope>NUCLEOTIDE SEQUENCE [LARGE SCALE GENOMIC DNA]</scope>
    <source>
        <strain evidence="3">DSM 15103</strain>
    </source>
</reference>
<evidence type="ECO:0000313" key="3">
    <source>
        <dbReference type="Proteomes" id="UP000219036"/>
    </source>
</evidence>
<evidence type="ECO:0000313" key="2">
    <source>
        <dbReference type="EMBL" id="SNZ06258.1"/>
    </source>
</evidence>
<dbReference type="CDD" id="cd00130">
    <property type="entry name" value="PAS"/>
    <property type="match status" value="1"/>
</dbReference>
<dbReference type="InterPro" id="IPR000014">
    <property type="entry name" value="PAS"/>
</dbReference>
<dbReference type="Gene3D" id="3.30.450.20">
    <property type="entry name" value="PAS domain"/>
    <property type="match status" value="1"/>
</dbReference>
<dbReference type="InterPro" id="IPR013655">
    <property type="entry name" value="PAS_fold_3"/>
</dbReference>
<gene>
    <name evidence="2" type="ORF">SAMN06265182_0616</name>
</gene>
<proteinExistence type="predicted"/>
<dbReference type="SUPFAM" id="SSF58104">
    <property type="entry name" value="Methyl-accepting chemotaxis protein (MCP) signaling domain"/>
    <property type="match status" value="1"/>
</dbReference>
<dbReference type="NCBIfam" id="TIGR00229">
    <property type="entry name" value="sensory_box"/>
    <property type="match status" value="1"/>
</dbReference>
<organism evidence="2 3">
    <name type="scientific">Persephonella hydrogeniphila</name>
    <dbReference type="NCBI Taxonomy" id="198703"/>
    <lineage>
        <taxon>Bacteria</taxon>
        <taxon>Pseudomonadati</taxon>
        <taxon>Aquificota</taxon>
        <taxon>Aquificia</taxon>
        <taxon>Aquificales</taxon>
        <taxon>Hydrogenothermaceae</taxon>
        <taxon>Persephonella</taxon>
    </lineage>
</organism>
<sequence>MGRNRPQPINRESEFRPEEIFFSSTDLKGIILSGNDVFQRVSKYSMDELIGSPHNIIRHPDMPKIVFKLLWDYIQSGKVIVAYVKNMAKDGSYYWVLATVFPVRNKEGDIVEYLSIRIKPTTENLDKVSKLYELLLQAEKEGGMEASFSLLMDTLKKLGYDSYDDFMKDIFIAEMKDKSDILQIKINPDFFVLEESSLYIKDILKKLKNLETATKGFFSLLSHFEYIDNLFSQKSEKIFSITNEIRLTALNSSIESLRLGSEGAVFSVISYEMRKNSEEENKIIGQMKGHIERLSKEIKEIIFNVFLSKLQIIMFADFLNSKTEHINGCIQDEIKKDIKNFLYLISASYQNFTELSSVFSESLDSINRLKKMLGKLRTLIEELEAIYFRGLIEAGYYSGSNFQNIFNHVKSLVSQTKYDIMSIEEPLSGLVEKEHLLQDALEGIIRNLSDIRYDLEAITN</sequence>
<protein>
    <submittedName>
        <fullName evidence="2">Aerotaxis receptor</fullName>
    </submittedName>
</protein>
<dbReference type="InterPro" id="IPR001610">
    <property type="entry name" value="PAC"/>
</dbReference>
<feature type="domain" description="PAS fold-3" evidence="1">
    <location>
        <begin position="34"/>
        <end position="116"/>
    </location>
</feature>
<dbReference type="Pfam" id="PF08447">
    <property type="entry name" value="PAS_3"/>
    <property type="match status" value="1"/>
</dbReference>
<dbReference type="SMART" id="SM00086">
    <property type="entry name" value="PAC"/>
    <property type="match status" value="1"/>
</dbReference>
<dbReference type="OrthoDB" id="7991996at2"/>
<dbReference type="InterPro" id="IPR035965">
    <property type="entry name" value="PAS-like_dom_sf"/>
</dbReference>
<dbReference type="RefSeq" id="WP_096999804.1">
    <property type="nucleotide sequence ID" value="NZ_OBEI01000002.1"/>
</dbReference>
<evidence type="ECO:0000259" key="1">
    <source>
        <dbReference type="Pfam" id="PF08447"/>
    </source>
</evidence>